<organism evidence="1 2">
    <name type="scientific">Actinoplanes regularis</name>
    <dbReference type="NCBI Taxonomy" id="52697"/>
    <lineage>
        <taxon>Bacteria</taxon>
        <taxon>Bacillati</taxon>
        <taxon>Actinomycetota</taxon>
        <taxon>Actinomycetes</taxon>
        <taxon>Micromonosporales</taxon>
        <taxon>Micromonosporaceae</taxon>
        <taxon>Actinoplanes</taxon>
    </lineage>
</organism>
<name>A0A238XJF0_9ACTN</name>
<evidence type="ECO:0000313" key="1">
    <source>
        <dbReference type="EMBL" id="SNR58840.1"/>
    </source>
</evidence>
<reference evidence="1 2" key="1">
    <citation type="submission" date="2017-06" db="EMBL/GenBank/DDBJ databases">
        <authorList>
            <person name="Kim H.J."/>
            <person name="Triplett B.A."/>
        </authorList>
    </citation>
    <scope>NUCLEOTIDE SEQUENCE [LARGE SCALE GENOMIC DNA]</scope>
    <source>
        <strain evidence="1 2">DSM 43151</strain>
    </source>
</reference>
<gene>
    <name evidence="1" type="ORF">SAMN06264365_103497</name>
</gene>
<dbReference type="EMBL" id="FZNR01000003">
    <property type="protein sequence ID" value="SNR58840.1"/>
    <property type="molecule type" value="Genomic_DNA"/>
</dbReference>
<keyword evidence="2" id="KW-1185">Reference proteome</keyword>
<accession>A0A238XJF0</accession>
<dbReference type="OrthoDB" id="4200690at2"/>
<sequence length="208" mass="22766">MTCALTTSEPPATDTAPTTTLGQVIAAWIGGFPVVRLDAGTSDAVVISGGDAVTEVLLDDGVLSTEPLDRLATVITDPFRQATLLRQAARSLHNQTRAAKAALDRQQREHERQLQQIRDYAIARHRDGDICRDGLDRFLEHFGMPPYEPLVRVRFTVRGSYLVRGSTADAAKSDGSYLRLDTSNVDDVVEDSEEFHVDIDSADELADD</sequence>
<proteinExistence type="predicted"/>
<dbReference type="RefSeq" id="WP_143232294.1">
    <property type="nucleotide sequence ID" value="NZ_BOMU01000093.1"/>
</dbReference>
<protein>
    <submittedName>
        <fullName evidence="1">Uncharacterized protein</fullName>
    </submittedName>
</protein>
<evidence type="ECO:0000313" key="2">
    <source>
        <dbReference type="Proteomes" id="UP000198415"/>
    </source>
</evidence>
<dbReference type="AlphaFoldDB" id="A0A238XJF0"/>
<dbReference type="Proteomes" id="UP000198415">
    <property type="component" value="Unassembled WGS sequence"/>
</dbReference>